<accession>A0A939LRV7</accession>
<name>A0A939LRV7_9CELL</name>
<dbReference type="Proteomes" id="UP000664209">
    <property type="component" value="Unassembled WGS sequence"/>
</dbReference>
<dbReference type="CDD" id="cd00090">
    <property type="entry name" value="HTH_ARSR"/>
    <property type="match status" value="1"/>
</dbReference>
<dbReference type="AlphaFoldDB" id="A0A939LRV7"/>
<gene>
    <name evidence="2" type="ORF">J4G33_04175</name>
</gene>
<evidence type="ECO:0000313" key="3">
    <source>
        <dbReference type="Proteomes" id="UP000664209"/>
    </source>
</evidence>
<sequence length="242" mass="25554">MVDTSVSAHRTLSSESRVAILELLEERGAPVPLTEVAAAVGLHVNTVREHLDRLVAGGFVGSEPEASHRRGRPRLLYRALETPAPVVPEVGASEHLKRALVLGYGRPMDCPAETAERDGRALGADLVRDAPPQGDQLGAFAEHLTALGFSPEVGSEGRTVCLGSCPVRDLARARPEVVCNLHLGLVRGVLAGLPGPWVVDRVETPEPGGRCVLHLADRAAVPSTHPAGSTSTTPVYMPIAHE</sequence>
<comment type="caution">
    <text evidence="2">The sequence shown here is derived from an EMBL/GenBank/DDBJ whole genome shotgun (WGS) entry which is preliminary data.</text>
</comment>
<dbReference type="SUPFAM" id="SSF46785">
    <property type="entry name" value="Winged helix' DNA-binding domain"/>
    <property type="match status" value="1"/>
</dbReference>
<dbReference type="GO" id="GO:0003700">
    <property type="term" value="F:DNA-binding transcription factor activity"/>
    <property type="evidence" value="ECO:0007669"/>
    <property type="project" value="InterPro"/>
</dbReference>
<evidence type="ECO:0000313" key="2">
    <source>
        <dbReference type="EMBL" id="MBO1750994.1"/>
    </source>
</evidence>
<dbReference type="EMBL" id="JAGEMK010000001">
    <property type="protein sequence ID" value="MBO1750994.1"/>
    <property type="molecule type" value="Genomic_DNA"/>
</dbReference>
<dbReference type="InterPro" id="IPR036388">
    <property type="entry name" value="WH-like_DNA-bd_sf"/>
</dbReference>
<dbReference type="Pfam" id="PF12840">
    <property type="entry name" value="HTH_20"/>
    <property type="match status" value="1"/>
</dbReference>
<dbReference type="InterPro" id="IPR036390">
    <property type="entry name" value="WH_DNA-bd_sf"/>
</dbReference>
<reference evidence="2" key="1">
    <citation type="submission" date="2021-03" db="EMBL/GenBank/DDBJ databases">
        <title>Actinotalea soli sp. nov., isolated from soil.</title>
        <authorList>
            <person name="Ping W."/>
            <person name="Zhang J."/>
        </authorList>
    </citation>
    <scope>NUCLEOTIDE SEQUENCE</scope>
    <source>
        <strain evidence="2">BY-33</strain>
    </source>
</reference>
<dbReference type="RefSeq" id="WP_208054591.1">
    <property type="nucleotide sequence ID" value="NZ_JAGEMK010000001.1"/>
</dbReference>
<evidence type="ECO:0000259" key="1">
    <source>
        <dbReference type="SMART" id="SM00418"/>
    </source>
</evidence>
<organism evidence="2 3">
    <name type="scientific">Actinotalea soli</name>
    <dbReference type="NCBI Taxonomy" id="2819234"/>
    <lineage>
        <taxon>Bacteria</taxon>
        <taxon>Bacillati</taxon>
        <taxon>Actinomycetota</taxon>
        <taxon>Actinomycetes</taxon>
        <taxon>Micrococcales</taxon>
        <taxon>Cellulomonadaceae</taxon>
        <taxon>Actinotalea</taxon>
    </lineage>
</organism>
<feature type="domain" description="HTH arsR-type" evidence="1">
    <location>
        <begin position="7"/>
        <end position="82"/>
    </location>
</feature>
<keyword evidence="3" id="KW-1185">Reference proteome</keyword>
<dbReference type="SMART" id="SM00418">
    <property type="entry name" value="HTH_ARSR"/>
    <property type="match status" value="1"/>
</dbReference>
<dbReference type="InterPro" id="IPR001845">
    <property type="entry name" value="HTH_ArsR_DNA-bd_dom"/>
</dbReference>
<dbReference type="Gene3D" id="1.10.10.10">
    <property type="entry name" value="Winged helix-like DNA-binding domain superfamily/Winged helix DNA-binding domain"/>
    <property type="match status" value="1"/>
</dbReference>
<dbReference type="InterPro" id="IPR011991">
    <property type="entry name" value="ArsR-like_HTH"/>
</dbReference>
<proteinExistence type="predicted"/>
<protein>
    <submittedName>
        <fullName evidence="2">Helix-turn-helix domain-containing protein</fullName>
    </submittedName>
</protein>